<keyword evidence="8" id="KW-0961">Cell wall biogenesis/degradation</keyword>
<dbReference type="Pfam" id="PF01427">
    <property type="entry name" value="Peptidase_M15"/>
    <property type="match status" value="2"/>
</dbReference>
<keyword evidence="2 9" id="KW-0645">Protease</keyword>
<gene>
    <name evidence="10" type="ORF">Sfulv_07190</name>
</gene>
<organism evidence="10 11">
    <name type="scientific">Streptomyces fulvorobeus</name>
    <dbReference type="NCBI Taxonomy" id="284028"/>
    <lineage>
        <taxon>Bacteria</taxon>
        <taxon>Bacillati</taxon>
        <taxon>Actinomycetota</taxon>
        <taxon>Actinomycetes</taxon>
        <taxon>Kitasatosporales</taxon>
        <taxon>Streptomycetaceae</taxon>
        <taxon>Streptomyces</taxon>
    </lineage>
</organism>
<accession>A0A7J0C0H5</accession>
<dbReference type="CDD" id="cd14817">
    <property type="entry name" value="D-Ala-D-Ala_dipeptidase_VanX"/>
    <property type="match status" value="1"/>
</dbReference>
<evidence type="ECO:0000313" key="11">
    <source>
        <dbReference type="Proteomes" id="UP000498980"/>
    </source>
</evidence>
<evidence type="ECO:0000313" key="10">
    <source>
        <dbReference type="EMBL" id="GFM95908.1"/>
    </source>
</evidence>
<keyword evidence="6 9" id="KW-0224">Dipeptidase</keyword>
<feature type="binding site" evidence="9">
    <location>
        <position position="219"/>
    </location>
    <ligand>
        <name>Zn(2+)</name>
        <dbReference type="ChEBI" id="CHEBI:29105"/>
        <note>catalytic</note>
    </ligand>
</feature>
<name>A0A7J0C0H5_9ACTN</name>
<evidence type="ECO:0000256" key="4">
    <source>
        <dbReference type="ARBA" id="ARBA00022801"/>
    </source>
</evidence>
<dbReference type="HAMAP" id="MF_01924">
    <property type="entry name" value="A_A_dipeptidase"/>
    <property type="match status" value="1"/>
</dbReference>
<keyword evidence="4 9" id="KW-0378">Hydrolase</keyword>
<reference evidence="10 11" key="1">
    <citation type="submission" date="2020-05" db="EMBL/GenBank/DDBJ databases">
        <title>Whole genome shotgun sequence of Streptomyces fulvorobeus NBRC 15897.</title>
        <authorList>
            <person name="Komaki H."/>
            <person name="Tamura T."/>
        </authorList>
    </citation>
    <scope>NUCLEOTIDE SEQUENCE [LARGE SCALE GENOMIC DNA]</scope>
    <source>
        <strain evidence="10 11">NBRC 15897</strain>
    </source>
</reference>
<sequence length="329" mass="36573">MAPHAGQVRGQEEESVAGYGVPQLPQWEYGECVVGGFVGADTGGLYPITLSRARQLMDDVPMTGIRTAFRTLAATAATLLAVTAAAPVAGASPEPKAPREFVSLRSVDPTIIQEMRYTTAHNFLGVPVDGYRQPVCILTRPVAVALREAQTRLLRQGYSLKVYDCYRPQRAVDHFVRWAKDLDDQAMKDEFYPLVDKTRLFEDGYIAEKSGHSRGSTVDLTLVRLPAAPTRPYVPGEALTPCFAPHSERFPDNSVDMGTSYDCFDTLSHTDDPRVQGVQRANRQLLKRTLAGLGFVNLAEEWWHFTYKPELFPDTYFDFTVSRRSVAGH</sequence>
<dbReference type="GO" id="GO:0006508">
    <property type="term" value="P:proteolysis"/>
    <property type="evidence" value="ECO:0007669"/>
    <property type="project" value="UniProtKB-KW"/>
</dbReference>
<protein>
    <recommendedName>
        <fullName evidence="9">D-alanyl-D-alanine dipeptidase</fullName>
        <shortName evidence="9">D-Ala-D-Ala dipeptidase</shortName>
        <ecNumber evidence="9">3.4.13.22</ecNumber>
    </recommendedName>
</protein>
<evidence type="ECO:0000256" key="5">
    <source>
        <dbReference type="ARBA" id="ARBA00022833"/>
    </source>
</evidence>
<dbReference type="GO" id="GO:0071555">
    <property type="term" value="P:cell wall organization"/>
    <property type="evidence" value="ECO:0007669"/>
    <property type="project" value="UniProtKB-KW"/>
</dbReference>
<dbReference type="EC" id="3.4.13.22" evidence="9"/>
<comment type="cofactor">
    <cofactor evidence="9">
        <name>Zn(2+)</name>
        <dbReference type="ChEBI" id="CHEBI:29105"/>
    </cofactor>
    <text evidence="9">Binds 1 zinc ion per subunit.</text>
</comment>
<comment type="catalytic activity">
    <reaction evidence="1 9">
        <text>D-alanyl-D-alanine + H2O = 2 D-alanine</text>
        <dbReference type="Rhea" id="RHEA:20661"/>
        <dbReference type="ChEBI" id="CHEBI:15377"/>
        <dbReference type="ChEBI" id="CHEBI:57416"/>
        <dbReference type="ChEBI" id="CHEBI:57822"/>
        <dbReference type="EC" id="3.4.13.22"/>
    </reaction>
</comment>
<dbReference type="InterPro" id="IPR009045">
    <property type="entry name" value="Zn_M74/Hedgehog-like"/>
</dbReference>
<dbReference type="GO" id="GO:0008270">
    <property type="term" value="F:zinc ion binding"/>
    <property type="evidence" value="ECO:0007669"/>
    <property type="project" value="UniProtKB-UniRule"/>
</dbReference>
<evidence type="ECO:0000256" key="1">
    <source>
        <dbReference type="ARBA" id="ARBA00001362"/>
    </source>
</evidence>
<evidence type="ECO:0000256" key="3">
    <source>
        <dbReference type="ARBA" id="ARBA00022723"/>
    </source>
</evidence>
<feature type="active site" description="Proton donor/acceptor" evidence="9">
    <location>
        <position position="301"/>
    </location>
</feature>
<keyword evidence="7 9" id="KW-0482">Metalloprotease</keyword>
<feature type="binding site" evidence="9">
    <location>
        <position position="212"/>
    </location>
    <ligand>
        <name>Zn(2+)</name>
        <dbReference type="ChEBI" id="CHEBI:29105"/>
        <note>catalytic</note>
    </ligand>
</feature>
<dbReference type="AlphaFoldDB" id="A0A7J0C0H5"/>
<evidence type="ECO:0000256" key="9">
    <source>
        <dbReference type="HAMAP-Rule" id="MF_01924"/>
    </source>
</evidence>
<dbReference type="GO" id="GO:0160237">
    <property type="term" value="F:D-Ala-D-Ala dipeptidase activity"/>
    <property type="evidence" value="ECO:0007669"/>
    <property type="project" value="UniProtKB-EC"/>
</dbReference>
<dbReference type="PANTHER" id="PTHR43126:SF1">
    <property type="entry name" value="D-ALANYL-D-ALANINE DIPEPTIDASE"/>
    <property type="match status" value="1"/>
</dbReference>
<feature type="binding site" evidence="9">
    <location>
        <position position="304"/>
    </location>
    <ligand>
        <name>Zn(2+)</name>
        <dbReference type="ChEBI" id="CHEBI:29105"/>
        <note>catalytic</note>
    </ligand>
</feature>
<keyword evidence="11" id="KW-1185">Reference proteome</keyword>
<keyword evidence="3 9" id="KW-0479">Metal-binding</keyword>
<dbReference type="Gene3D" id="3.30.1380.10">
    <property type="match status" value="1"/>
</dbReference>
<dbReference type="Proteomes" id="UP000498980">
    <property type="component" value="Unassembled WGS sequence"/>
</dbReference>
<evidence type="ECO:0000256" key="7">
    <source>
        <dbReference type="ARBA" id="ARBA00023049"/>
    </source>
</evidence>
<dbReference type="InterPro" id="IPR000755">
    <property type="entry name" value="A_A_dipeptidase"/>
</dbReference>
<comment type="function">
    <text evidence="9">Catalyzes hydrolysis of the D-alanyl-D-alanine dipeptide.</text>
</comment>
<comment type="caution">
    <text evidence="10">The sequence shown here is derived from an EMBL/GenBank/DDBJ whole genome shotgun (WGS) entry which is preliminary data.</text>
</comment>
<evidence type="ECO:0000256" key="8">
    <source>
        <dbReference type="ARBA" id="ARBA00023316"/>
    </source>
</evidence>
<dbReference type="EMBL" id="BLWC01000001">
    <property type="protein sequence ID" value="GFM95908.1"/>
    <property type="molecule type" value="Genomic_DNA"/>
</dbReference>
<dbReference type="SUPFAM" id="SSF55166">
    <property type="entry name" value="Hedgehog/DD-peptidase"/>
    <property type="match status" value="1"/>
</dbReference>
<dbReference type="PANTHER" id="PTHR43126">
    <property type="entry name" value="D-ALANYL-D-ALANINE DIPEPTIDASE"/>
    <property type="match status" value="1"/>
</dbReference>
<dbReference type="GO" id="GO:0008237">
    <property type="term" value="F:metallopeptidase activity"/>
    <property type="evidence" value="ECO:0007669"/>
    <property type="project" value="UniProtKB-KW"/>
</dbReference>
<comment type="similarity">
    <text evidence="9">Belongs to the peptidase M15D family.</text>
</comment>
<feature type="site" description="Transition state stabilizer" evidence="9">
    <location>
        <position position="167"/>
    </location>
</feature>
<keyword evidence="5 9" id="KW-0862">Zinc</keyword>
<proteinExistence type="inferred from homology"/>
<evidence type="ECO:0000256" key="2">
    <source>
        <dbReference type="ARBA" id="ARBA00022670"/>
    </source>
</evidence>
<evidence type="ECO:0000256" key="6">
    <source>
        <dbReference type="ARBA" id="ARBA00022997"/>
    </source>
</evidence>